<name>A0A1E5QDD6_9CYAN</name>
<dbReference type="PROSITE" id="PS51257">
    <property type="entry name" value="PROKAR_LIPOPROTEIN"/>
    <property type="match status" value="1"/>
</dbReference>
<dbReference type="Pfam" id="PF09992">
    <property type="entry name" value="NAGPA"/>
    <property type="match status" value="1"/>
</dbReference>
<gene>
    <name evidence="3" type="ORF">BH720_24440</name>
</gene>
<organism evidence="3">
    <name type="scientific">Desertifilum tharense IPPAS B-1220</name>
    <dbReference type="NCBI Taxonomy" id="1781255"/>
    <lineage>
        <taxon>Bacteria</taxon>
        <taxon>Bacillati</taxon>
        <taxon>Cyanobacteriota</taxon>
        <taxon>Cyanophyceae</taxon>
        <taxon>Desertifilales</taxon>
        <taxon>Desertifilaceae</taxon>
        <taxon>Desertifilum</taxon>
    </lineage>
</organism>
<evidence type="ECO:0000313" key="3">
    <source>
        <dbReference type="EMBL" id="OEJ72647.1"/>
    </source>
</evidence>
<dbReference type="RefSeq" id="WP_069969840.1">
    <property type="nucleotide sequence ID" value="NZ_CM124774.1"/>
</dbReference>
<dbReference type="OrthoDB" id="9809781at2"/>
<dbReference type="STRING" id="1781255.BH720_24440"/>
<dbReference type="PANTHER" id="PTHR40446:SF2">
    <property type="entry name" value="N-ACETYLGLUCOSAMINE-1-PHOSPHODIESTER ALPHA-N-ACETYLGLUCOSAMINIDASE"/>
    <property type="match status" value="1"/>
</dbReference>
<proteinExistence type="predicted"/>
<sequence length="295" mass="32218">MKNFWLLSLLSLGCWSGLLLQACAPIHEVEVSSAIAQAPTTPPEVRFTTQANRHSNVYILQIPANSGFQVVPALSPQLETVEEFAQKYQAIAVLNGGFFDPLNQKTTSYIVRQGELIADPQANERLMENPNLAPYLDRILNRSEFRRLVCAGTVRYAIANPRQLPPPGCQIVDALGGGPRLLPEMTLQEEGFLETENGQIVRDPLGIDRANARTAIGLTPNGDILWVMVAQKPDSSEPSGMSLIELAQLMRSLGAETALNLDGGSSSALYYRGQVFYGRGVPRPVHSVLLLQPDN</sequence>
<feature type="domain" description="Phosphodiester glycosidase" evidence="2">
    <location>
        <begin position="89"/>
        <end position="290"/>
    </location>
</feature>
<dbReference type="EMBL" id="MJGC01000121">
    <property type="protein sequence ID" value="OEJ72647.1"/>
    <property type="molecule type" value="Genomic_DNA"/>
</dbReference>
<feature type="chain" id="PRO_5009184222" description="Phosphodiester glycosidase domain-containing protein" evidence="1">
    <location>
        <begin position="25"/>
        <end position="295"/>
    </location>
</feature>
<dbReference type="PANTHER" id="PTHR40446">
    <property type="entry name" value="N-ACETYLGLUCOSAMINE-1-PHOSPHODIESTER ALPHA-N-ACETYLGLUCOSAMINIDASE"/>
    <property type="match status" value="1"/>
</dbReference>
<evidence type="ECO:0000259" key="2">
    <source>
        <dbReference type="Pfam" id="PF09992"/>
    </source>
</evidence>
<evidence type="ECO:0000256" key="1">
    <source>
        <dbReference type="SAM" id="SignalP"/>
    </source>
</evidence>
<keyword evidence="1" id="KW-0732">Signal</keyword>
<comment type="caution">
    <text evidence="3">The sequence shown here is derived from an EMBL/GenBank/DDBJ whole genome shotgun (WGS) entry which is preliminary data.</text>
</comment>
<reference evidence="3" key="1">
    <citation type="submission" date="2016-09" db="EMBL/GenBank/DDBJ databases">
        <title>Draft genome of thermotolerant cyanobacterium Desertifilum sp. strain IPPAS B-1220.</title>
        <authorList>
            <person name="Sinetova M.A."/>
            <person name="Bolakhan K."/>
            <person name="Zayadan B.K."/>
            <person name="Mironov K.S."/>
            <person name="Ustinova V."/>
            <person name="Kupriyanova E.V."/>
            <person name="Sidorov R.A."/>
            <person name="Skrypnik A.N."/>
            <person name="Gogoleva N.E."/>
            <person name="Gogolev Y.V."/>
            <person name="Los D.A."/>
        </authorList>
    </citation>
    <scope>NUCLEOTIDE SEQUENCE [LARGE SCALE GENOMIC DNA]</scope>
    <source>
        <strain evidence="3">IPPAS B-1220</strain>
    </source>
</reference>
<dbReference type="InterPro" id="IPR018711">
    <property type="entry name" value="NAGPA"/>
</dbReference>
<protein>
    <recommendedName>
        <fullName evidence="2">Phosphodiester glycosidase domain-containing protein</fullName>
    </recommendedName>
</protein>
<dbReference type="AlphaFoldDB" id="A0A1E5QDD6"/>
<accession>A0A1E5QDD6</accession>
<feature type="signal peptide" evidence="1">
    <location>
        <begin position="1"/>
        <end position="24"/>
    </location>
</feature>